<reference evidence="1" key="2">
    <citation type="submission" date="2013-04" db="UniProtKB">
        <authorList>
            <consortium name="EnsemblPlants"/>
        </authorList>
    </citation>
    <scope>IDENTIFICATION</scope>
</reference>
<evidence type="ECO:0000313" key="2">
    <source>
        <dbReference type="Proteomes" id="UP000006038"/>
    </source>
</evidence>
<evidence type="ECO:0000313" key="1">
    <source>
        <dbReference type="EnsemblPlants" id="OB05G15140.1"/>
    </source>
</evidence>
<protein>
    <submittedName>
        <fullName evidence="1">Uncharacterized protein</fullName>
    </submittedName>
</protein>
<dbReference type="Gramene" id="OB05G15140.1">
    <property type="protein sequence ID" value="OB05G15140.1"/>
    <property type="gene ID" value="OB05G15140"/>
</dbReference>
<organism evidence="1">
    <name type="scientific">Oryza brachyantha</name>
    <name type="common">malo sina</name>
    <dbReference type="NCBI Taxonomy" id="4533"/>
    <lineage>
        <taxon>Eukaryota</taxon>
        <taxon>Viridiplantae</taxon>
        <taxon>Streptophyta</taxon>
        <taxon>Embryophyta</taxon>
        <taxon>Tracheophyta</taxon>
        <taxon>Spermatophyta</taxon>
        <taxon>Magnoliopsida</taxon>
        <taxon>Liliopsida</taxon>
        <taxon>Poales</taxon>
        <taxon>Poaceae</taxon>
        <taxon>BOP clade</taxon>
        <taxon>Oryzoideae</taxon>
        <taxon>Oryzeae</taxon>
        <taxon>Oryzinae</taxon>
        <taxon>Oryza</taxon>
    </lineage>
</organism>
<keyword evidence="2" id="KW-1185">Reference proteome</keyword>
<dbReference type="AlphaFoldDB" id="J3M4J0"/>
<accession>J3M4J0</accession>
<name>J3M4J0_ORYBR</name>
<proteinExistence type="predicted"/>
<dbReference type="HOGENOM" id="CLU_1734299_0_0_1"/>
<dbReference type="EnsemblPlants" id="OB05G15140.1">
    <property type="protein sequence ID" value="OB05G15140.1"/>
    <property type="gene ID" value="OB05G15140"/>
</dbReference>
<reference evidence="1" key="1">
    <citation type="journal article" date="2013" name="Nat. Commun.">
        <title>Whole-genome sequencing of Oryza brachyantha reveals mechanisms underlying Oryza genome evolution.</title>
        <authorList>
            <person name="Chen J."/>
            <person name="Huang Q."/>
            <person name="Gao D."/>
            <person name="Wang J."/>
            <person name="Lang Y."/>
            <person name="Liu T."/>
            <person name="Li B."/>
            <person name="Bai Z."/>
            <person name="Luis Goicoechea J."/>
            <person name="Liang C."/>
            <person name="Chen C."/>
            <person name="Zhang W."/>
            <person name="Sun S."/>
            <person name="Liao Y."/>
            <person name="Zhang X."/>
            <person name="Yang L."/>
            <person name="Song C."/>
            <person name="Wang M."/>
            <person name="Shi J."/>
            <person name="Liu G."/>
            <person name="Liu J."/>
            <person name="Zhou H."/>
            <person name="Zhou W."/>
            <person name="Yu Q."/>
            <person name="An N."/>
            <person name="Chen Y."/>
            <person name="Cai Q."/>
            <person name="Wang B."/>
            <person name="Liu B."/>
            <person name="Min J."/>
            <person name="Huang Y."/>
            <person name="Wu H."/>
            <person name="Li Z."/>
            <person name="Zhang Y."/>
            <person name="Yin Y."/>
            <person name="Song W."/>
            <person name="Jiang J."/>
            <person name="Jackson S.A."/>
            <person name="Wing R.A."/>
            <person name="Wang J."/>
            <person name="Chen M."/>
        </authorList>
    </citation>
    <scope>NUCLEOTIDE SEQUENCE [LARGE SCALE GENOMIC DNA]</scope>
    <source>
        <strain evidence="1">cv. IRGC 101232</strain>
    </source>
</reference>
<dbReference type="Proteomes" id="UP000006038">
    <property type="component" value="Chromosome 5"/>
</dbReference>
<sequence>MCFHADTSLWQLDAMLEVMLLLLQRTGMTTTLLMMLTFGSPTPQNPLEKSHGSQLPWHYSFSSLEALYSSFHISYSQITWRVITLRRMVSYSWVSLPFFLDFMRLELLTIPGEEHQGTPLHPFQTISLFISSCRGGSENENGQKLETSIRK</sequence>